<name>A0A1T4REV5_9ENTE</name>
<keyword evidence="4" id="KW-0472">Membrane</keyword>
<dbReference type="STRING" id="263852.SAMN02745116_02575"/>
<keyword evidence="7" id="KW-1185">Reference proteome</keyword>
<dbReference type="GO" id="GO:0003700">
    <property type="term" value="F:DNA-binding transcription factor activity"/>
    <property type="evidence" value="ECO:0007669"/>
    <property type="project" value="InterPro"/>
</dbReference>
<evidence type="ECO:0000256" key="2">
    <source>
        <dbReference type="ARBA" id="ARBA00023125"/>
    </source>
</evidence>
<evidence type="ECO:0000313" key="7">
    <source>
        <dbReference type="Proteomes" id="UP000190328"/>
    </source>
</evidence>
<dbReference type="PRINTS" id="PR00032">
    <property type="entry name" value="HTHARAC"/>
</dbReference>
<dbReference type="InterPro" id="IPR009057">
    <property type="entry name" value="Homeodomain-like_sf"/>
</dbReference>
<dbReference type="SMART" id="SM00342">
    <property type="entry name" value="HTH_ARAC"/>
    <property type="match status" value="1"/>
</dbReference>
<dbReference type="Pfam" id="PF12833">
    <property type="entry name" value="HTH_18"/>
    <property type="match status" value="1"/>
</dbReference>
<dbReference type="PANTHER" id="PTHR43280">
    <property type="entry name" value="ARAC-FAMILY TRANSCRIPTIONAL REGULATOR"/>
    <property type="match status" value="1"/>
</dbReference>
<dbReference type="PROSITE" id="PS01124">
    <property type="entry name" value="HTH_ARAC_FAMILY_2"/>
    <property type="match status" value="1"/>
</dbReference>
<keyword evidence="4" id="KW-0812">Transmembrane</keyword>
<accession>A0A1T4REV5</accession>
<evidence type="ECO:0000256" key="1">
    <source>
        <dbReference type="ARBA" id="ARBA00023015"/>
    </source>
</evidence>
<dbReference type="InterPro" id="IPR018062">
    <property type="entry name" value="HTH_AraC-typ_CS"/>
</dbReference>
<dbReference type="Proteomes" id="UP000190328">
    <property type="component" value="Unassembled WGS sequence"/>
</dbReference>
<keyword evidence="1" id="KW-0805">Transcription regulation</keyword>
<evidence type="ECO:0000313" key="6">
    <source>
        <dbReference type="EMBL" id="SKA14542.1"/>
    </source>
</evidence>
<evidence type="ECO:0000259" key="5">
    <source>
        <dbReference type="PROSITE" id="PS01124"/>
    </source>
</evidence>
<evidence type="ECO:0000256" key="4">
    <source>
        <dbReference type="SAM" id="Phobius"/>
    </source>
</evidence>
<keyword evidence="3" id="KW-0804">Transcription</keyword>
<sequence>MREKTLINHLKKVDFPFVYVENIETNTVLLHKKQGKLFPKLTKNEFFKNLLDCHVEDMRKRITFSKKNTGQDSYREFHLKTSVFGENFYIFHDFLGLSFCIMGFVPTNTLVLIGAYRTENYTRLKKIIFKNPELNQLVKLSTEMEKLPFLDVRKNYAQLRDEILTCLYNKRQVNFIKITSFLEKNITNTYSLPELSKRFFVTERTIQRYFHKYENMSFSKFYRGLKMNYAKEMIEKKKYDLKEISIQAGYKDFSSFSRKFKEHFGYSPKKYLRQIVKEGEFS</sequence>
<dbReference type="EMBL" id="FUXI01000047">
    <property type="protein sequence ID" value="SKA14542.1"/>
    <property type="molecule type" value="Genomic_DNA"/>
</dbReference>
<feature type="transmembrane region" description="Helical" evidence="4">
    <location>
        <begin position="94"/>
        <end position="116"/>
    </location>
</feature>
<dbReference type="OrthoDB" id="2211832at2"/>
<gene>
    <name evidence="6" type="ORF">SAMN02745116_02575</name>
</gene>
<feature type="domain" description="HTH araC/xylS-type" evidence="5">
    <location>
        <begin position="176"/>
        <end position="274"/>
    </location>
</feature>
<dbReference type="SUPFAM" id="SSF46689">
    <property type="entry name" value="Homeodomain-like"/>
    <property type="match status" value="1"/>
</dbReference>
<dbReference type="PANTHER" id="PTHR43280:SF2">
    <property type="entry name" value="HTH-TYPE TRANSCRIPTIONAL REGULATOR EXSA"/>
    <property type="match status" value="1"/>
</dbReference>
<reference evidence="6 7" key="1">
    <citation type="submission" date="2017-02" db="EMBL/GenBank/DDBJ databases">
        <authorList>
            <person name="Peterson S.W."/>
        </authorList>
    </citation>
    <scope>NUCLEOTIDE SEQUENCE [LARGE SCALE GENOMIC DNA]</scope>
    <source>
        <strain evidence="6 7">ATCC BAA-1030</strain>
    </source>
</reference>
<dbReference type="PROSITE" id="PS00041">
    <property type="entry name" value="HTH_ARAC_FAMILY_1"/>
    <property type="match status" value="1"/>
</dbReference>
<dbReference type="RefSeq" id="WP_159443342.1">
    <property type="nucleotide sequence ID" value="NZ_FUXI01000047.1"/>
</dbReference>
<evidence type="ECO:0000256" key="3">
    <source>
        <dbReference type="ARBA" id="ARBA00023163"/>
    </source>
</evidence>
<dbReference type="GO" id="GO:0043565">
    <property type="term" value="F:sequence-specific DNA binding"/>
    <property type="evidence" value="ECO:0007669"/>
    <property type="project" value="InterPro"/>
</dbReference>
<dbReference type="InterPro" id="IPR018060">
    <property type="entry name" value="HTH_AraC"/>
</dbReference>
<organism evidence="6 7">
    <name type="scientific">Pilibacter termitis</name>
    <dbReference type="NCBI Taxonomy" id="263852"/>
    <lineage>
        <taxon>Bacteria</taxon>
        <taxon>Bacillati</taxon>
        <taxon>Bacillota</taxon>
        <taxon>Bacilli</taxon>
        <taxon>Lactobacillales</taxon>
        <taxon>Enterococcaceae</taxon>
        <taxon>Pilibacter</taxon>
    </lineage>
</organism>
<dbReference type="InterPro" id="IPR020449">
    <property type="entry name" value="Tscrpt_reg_AraC-type_HTH"/>
</dbReference>
<keyword evidence="4" id="KW-1133">Transmembrane helix</keyword>
<dbReference type="AlphaFoldDB" id="A0A1T4REV5"/>
<dbReference type="Gene3D" id="1.10.10.60">
    <property type="entry name" value="Homeodomain-like"/>
    <property type="match status" value="1"/>
</dbReference>
<keyword evidence="2" id="KW-0238">DNA-binding</keyword>
<protein>
    <submittedName>
        <fullName evidence="6">Helix-turn-helix domain-containing protein</fullName>
    </submittedName>
</protein>
<proteinExistence type="predicted"/>